<proteinExistence type="predicted"/>
<sequence length="84" mass="9773">MKKEYDFSHGKRGPVVPAPPGKVRLTIRLDAEILDWFWNKVNEQGGGNYQTMINEALRAHIQQQDKTLEETLRRVIREELRAQG</sequence>
<accession>A0A7C3UZX3</accession>
<reference evidence="1" key="1">
    <citation type="journal article" date="2020" name="mSystems">
        <title>Genome- and Community-Level Interaction Insights into Carbon Utilization and Element Cycling Functions of Hydrothermarchaeota in Hydrothermal Sediment.</title>
        <authorList>
            <person name="Zhou Z."/>
            <person name="Liu Y."/>
            <person name="Xu W."/>
            <person name="Pan J."/>
            <person name="Luo Z.H."/>
            <person name="Li M."/>
        </authorList>
    </citation>
    <scope>NUCLEOTIDE SEQUENCE [LARGE SCALE GENOMIC DNA]</scope>
    <source>
        <strain evidence="1">SpSt-897</strain>
    </source>
</reference>
<protein>
    <submittedName>
        <fullName evidence="1">CopG family transcriptional regulator</fullName>
    </submittedName>
</protein>
<dbReference type="Pfam" id="PF14384">
    <property type="entry name" value="BrnA_antitoxin"/>
    <property type="match status" value="1"/>
</dbReference>
<evidence type="ECO:0000313" key="1">
    <source>
        <dbReference type="EMBL" id="HGF34963.1"/>
    </source>
</evidence>
<dbReference type="InterPro" id="IPR025528">
    <property type="entry name" value="BrnA_antitoxin"/>
</dbReference>
<name>A0A7C3UZX3_9BACT</name>
<gene>
    <name evidence="1" type="ORF">ENW96_11365</name>
</gene>
<dbReference type="AlphaFoldDB" id="A0A7C3UZX3"/>
<comment type="caution">
    <text evidence="1">The sequence shown here is derived from an EMBL/GenBank/DDBJ whole genome shotgun (WGS) entry which is preliminary data.</text>
</comment>
<organism evidence="1">
    <name type="scientific">Desulfobacca acetoxidans</name>
    <dbReference type="NCBI Taxonomy" id="60893"/>
    <lineage>
        <taxon>Bacteria</taxon>
        <taxon>Pseudomonadati</taxon>
        <taxon>Thermodesulfobacteriota</taxon>
        <taxon>Desulfobaccia</taxon>
        <taxon>Desulfobaccales</taxon>
        <taxon>Desulfobaccaceae</taxon>
        <taxon>Desulfobacca</taxon>
    </lineage>
</organism>
<dbReference type="EMBL" id="DTMF01000277">
    <property type="protein sequence ID" value="HGF34963.1"/>
    <property type="molecule type" value="Genomic_DNA"/>
</dbReference>